<comment type="caution">
    <text evidence="2">The sequence shown here is derived from an EMBL/GenBank/DDBJ whole genome shotgun (WGS) entry which is preliminary data.</text>
</comment>
<organism evidence="2 3">
    <name type="scientific">Leptospira ilyithenensis</name>
    <dbReference type="NCBI Taxonomy" id="2484901"/>
    <lineage>
        <taxon>Bacteria</taxon>
        <taxon>Pseudomonadati</taxon>
        <taxon>Spirochaetota</taxon>
        <taxon>Spirochaetia</taxon>
        <taxon>Leptospirales</taxon>
        <taxon>Leptospiraceae</taxon>
        <taxon>Leptospira</taxon>
    </lineage>
</organism>
<dbReference type="EMBL" id="RQHV01000050">
    <property type="protein sequence ID" value="TGN09763.1"/>
    <property type="molecule type" value="Genomic_DNA"/>
</dbReference>
<evidence type="ECO:0000256" key="1">
    <source>
        <dbReference type="SAM" id="Coils"/>
    </source>
</evidence>
<accession>A0A4R9LPZ8</accession>
<dbReference type="AlphaFoldDB" id="A0A4R9LPZ8"/>
<evidence type="ECO:0000313" key="2">
    <source>
        <dbReference type="EMBL" id="TGN09763.1"/>
    </source>
</evidence>
<dbReference type="Proteomes" id="UP000298264">
    <property type="component" value="Unassembled WGS sequence"/>
</dbReference>
<proteinExistence type="predicted"/>
<keyword evidence="1" id="KW-0175">Coiled coil</keyword>
<evidence type="ECO:0000313" key="3">
    <source>
        <dbReference type="Proteomes" id="UP000298264"/>
    </source>
</evidence>
<protein>
    <submittedName>
        <fullName evidence="2">Uncharacterized protein</fullName>
    </submittedName>
</protein>
<sequence length="133" mass="15132">MNELLSDPKFLVTATSAALAGLLYLIRNEANSKITTAKDFLLNKLEESNKENKKESLESSIRKHERINEIQKDFIKLEKSVQTDITLLAHKADETSKRFERIENQIEKLDDKIEAQGGVLTQIYNIVSRKGAD</sequence>
<feature type="coiled-coil region" evidence="1">
    <location>
        <begin position="38"/>
        <end position="67"/>
    </location>
</feature>
<reference evidence="2" key="1">
    <citation type="journal article" date="2019" name="PLoS Negl. Trop. Dis.">
        <title>Revisiting the worldwide diversity of Leptospira species in the environment.</title>
        <authorList>
            <person name="Vincent A.T."/>
            <person name="Schiettekatte O."/>
            <person name="Bourhy P."/>
            <person name="Veyrier F.J."/>
            <person name="Picardeau M."/>
        </authorList>
    </citation>
    <scope>NUCLEOTIDE SEQUENCE [LARGE SCALE GENOMIC DNA]</scope>
    <source>
        <strain evidence="2">201400974</strain>
    </source>
</reference>
<dbReference type="RefSeq" id="WP_135764615.1">
    <property type="nucleotide sequence ID" value="NZ_RQHV01000050.1"/>
</dbReference>
<gene>
    <name evidence="2" type="ORF">EHS11_11820</name>
</gene>
<name>A0A4R9LPZ8_9LEPT</name>
<keyword evidence="3" id="KW-1185">Reference proteome</keyword>